<reference evidence="2 3" key="1">
    <citation type="submission" date="2018-11" db="EMBL/GenBank/DDBJ databases">
        <authorList>
            <consortium name="Pathogen Informatics"/>
        </authorList>
    </citation>
    <scope>NUCLEOTIDE SEQUENCE [LARGE SCALE GENOMIC DNA]</scope>
</reference>
<evidence type="ECO:0000259" key="1">
    <source>
        <dbReference type="PROSITE" id="PS50011"/>
    </source>
</evidence>
<dbReference type="Pfam" id="PF00069">
    <property type="entry name" value="Pkinase"/>
    <property type="match status" value="1"/>
</dbReference>
<dbReference type="EMBL" id="UYRV01028529">
    <property type="protein sequence ID" value="VDK82488.1"/>
    <property type="molecule type" value="Genomic_DNA"/>
</dbReference>
<dbReference type="GO" id="GO:0005524">
    <property type="term" value="F:ATP binding"/>
    <property type="evidence" value="ECO:0007669"/>
    <property type="project" value="InterPro"/>
</dbReference>
<dbReference type="Proteomes" id="UP000271889">
    <property type="component" value="Unassembled WGS sequence"/>
</dbReference>
<dbReference type="PANTHER" id="PTHR24347">
    <property type="entry name" value="SERINE/THREONINE-PROTEIN KINASE"/>
    <property type="match status" value="1"/>
</dbReference>
<name>A0A3P6USX3_CYLGO</name>
<dbReference type="InterPro" id="IPR011009">
    <property type="entry name" value="Kinase-like_dom_sf"/>
</dbReference>
<evidence type="ECO:0000313" key="3">
    <source>
        <dbReference type="Proteomes" id="UP000271889"/>
    </source>
</evidence>
<dbReference type="OrthoDB" id="40902at2759"/>
<proteinExistence type="predicted"/>
<dbReference type="InterPro" id="IPR000719">
    <property type="entry name" value="Prot_kinase_dom"/>
</dbReference>
<feature type="non-terminal residue" evidence="2">
    <location>
        <position position="1"/>
    </location>
</feature>
<accession>A0A3P6USX3</accession>
<gene>
    <name evidence="2" type="ORF">CGOC_LOCUS7978</name>
</gene>
<dbReference type="PROSITE" id="PS00108">
    <property type="entry name" value="PROTEIN_KINASE_ST"/>
    <property type="match status" value="1"/>
</dbReference>
<dbReference type="AlphaFoldDB" id="A0A3P6USX3"/>
<dbReference type="SMART" id="SM00220">
    <property type="entry name" value="S_TKc"/>
    <property type="match status" value="1"/>
</dbReference>
<dbReference type="InterPro" id="IPR008271">
    <property type="entry name" value="Ser/Thr_kinase_AS"/>
</dbReference>
<feature type="domain" description="Protein kinase" evidence="1">
    <location>
        <begin position="1"/>
        <end position="177"/>
    </location>
</feature>
<evidence type="ECO:0000313" key="2">
    <source>
        <dbReference type="EMBL" id="VDK82488.1"/>
    </source>
</evidence>
<organism evidence="2 3">
    <name type="scientific">Cylicostephanus goldi</name>
    <name type="common">Nematode worm</name>
    <dbReference type="NCBI Taxonomy" id="71465"/>
    <lineage>
        <taxon>Eukaryota</taxon>
        <taxon>Metazoa</taxon>
        <taxon>Ecdysozoa</taxon>
        <taxon>Nematoda</taxon>
        <taxon>Chromadorea</taxon>
        <taxon>Rhabditida</taxon>
        <taxon>Rhabditina</taxon>
        <taxon>Rhabditomorpha</taxon>
        <taxon>Strongyloidea</taxon>
        <taxon>Strongylidae</taxon>
        <taxon>Cylicostephanus</taxon>
    </lineage>
</organism>
<sequence>RWGAHYYTFIRVVRYLHERGITHRDIKPENILCMTKDDYTIVKLADFGLAKDADASTMKTYCGTPNYMAPEMIENEKVPYNPRVDMWSLGVVLFTGISGYPPFSDDYQDMDLKSQIKKALQIHHHEKSAVNLCLGRLIFHNQWKYVTLETQHVIKMMLRVDPILRVSASDALKKSWLQNSEPVSKAKAVVAKFVQAKVSYSKDGVEV</sequence>
<dbReference type="SUPFAM" id="SSF56112">
    <property type="entry name" value="Protein kinase-like (PK-like)"/>
    <property type="match status" value="1"/>
</dbReference>
<dbReference type="PROSITE" id="PS50011">
    <property type="entry name" value="PROTEIN_KINASE_DOM"/>
    <property type="match status" value="1"/>
</dbReference>
<dbReference type="GO" id="GO:0004672">
    <property type="term" value="F:protein kinase activity"/>
    <property type="evidence" value="ECO:0007669"/>
    <property type="project" value="InterPro"/>
</dbReference>
<protein>
    <recommendedName>
        <fullName evidence="1">Protein kinase domain-containing protein</fullName>
    </recommendedName>
</protein>
<dbReference type="Gene3D" id="1.10.510.10">
    <property type="entry name" value="Transferase(Phosphotransferase) domain 1"/>
    <property type="match status" value="1"/>
</dbReference>
<keyword evidence="3" id="KW-1185">Reference proteome</keyword>